<comment type="caution">
    <text evidence="1">The sequence shown here is derived from an EMBL/GenBank/DDBJ whole genome shotgun (WGS) entry which is preliminary data.</text>
</comment>
<keyword evidence="2" id="KW-1185">Reference proteome</keyword>
<accession>A0ACB8BV09</accession>
<dbReference type="Proteomes" id="UP000790709">
    <property type="component" value="Unassembled WGS sequence"/>
</dbReference>
<organism evidence="1 2">
    <name type="scientific">Leucogyrophana mollusca</name>
    <dbReference type="NCBI Taxonomy" id="85980"/>
    <lineage>
        <taxon>Eukaryota</taxon>
        <taxon>Fungi</taxon>
        <taxon>Dikarya</taxon>
        <taxon>Basidiomycota</taxon>
        <taxon>Agaricomycotina</taxon>
        <taxon>Agaricomycetes</taxon>
        <taxon>Agaricomycetidae</taxon>
        <taxon>Boletales</taxon>
        <taxon>Boletales incertae sedis</taxon>
        <taxon>Leucogyrophana</taxon>
    </lineage>
</organism>
<reference evidence="1" key="1">
    <citation type="journal article" date="2021" name="New Phytol.">
        <title>Evolutionary innovations through gain and loss of genes in the ectomycorrhizal Boletales.</title>
        <authorList>
            <person name="Wu G."/>
            <person name="Miyauchi S."/>
            <person name="Morin E."/>
            <person name="Kuo A."/>
            <person name="Drula E."/>
            <person name="Varga T."/>
            <person name="Kohler A."/>
            <person name="Feng B."/>
            <person name="Cao Y."/>
            <person name="Lipzen A."/>
            <person name="Daum C."/>
            <person name="Hundley H."/>
            <person name="Pangilinan J."/>
            <person name="Johnson J."/>
            <person name="Barry K."/>
            <person name="LaButti K."/>
            <person name="Ng V."/>
            <person name="Ahrendt S."/>
            <person name="Min B."/>
            <person name="Choi I.G."/>
            <person name="Park H."/>
            <person name="Plett J.M."/>
            <person name="Magnuson J."/>
            <person name="Spatafora J.W."/>
            <person name="Nagy L.G."/>
            <person name="Henrissat B."/>
            <person name="Grigoriev I.V."/>
            <person name="Yang Z.L."/>
            <person name="Xu J."/>
            <person name="Martin F.M."/>
        </authorList>
    </citation>
    <scope>NUCLEOTIDE SEQUENCE</scope>
    <source>
        <strain evidence="1">KUC20120723A-06</strain>
    </source>
</reference>
<evidence type="ECO:0000313" key="2">
    <source>
        <dbReference type="Proteomes" id="UP000790709"/>
    </source>
</evidence>
<evidence type="ECO:0000313" key="1">
    <source>
        <dbReference type="EMBL" id="KAH7929381.1"/>
    </source>
</evidence>
<name>A0ACB8BV09_9AGAM</name>
<protein>
    <submittedName>
        <fullName evidence="1">Uncharacterized protein</fullName>
    </submittedName>
</protein>
<sequence>MFVLTPVSALHSPAARPHYRPHQPSPRDRYLTALAEARAAEIEYANSLAREEAIRRQREEERIRRQREEALARRQRQEAIRRQILLDALRAQDVTYVADTPYAYDAPYHPLKRQYSAYAEAEVERRAALQRAAHEQEVRQQEWQRLASLRRQQSQGIRAQQARDLSERQGNDVERFLSFLSGRPAEPRAAAEVHPQSQPTKPSQSSVPSENEVPEGLKDRLESRLMSEYEGEIRDTLQALLSSLTSPDAPKAQPKEGNDQKSDAPVVDKGKDKQVTFDVPPATAAPTSKDVLASLETVRNIDTAYHALSSEFEFPRDLDFDSTPSTPSSIDFSTSSNAKTELKMAYTSRNTPVRYYEHALSALLTQLDAVESFDNEDVRLERKKVVAKVEGALEDLERGIEERLEKFKWKLRREAASETMEVKKKKNVLTTDESKEVVDGQEGAAPEPVDIPMGDGQEITEAILPSADPAPSEELSAPSAEVVPPAEAESQPSDNSQEMAGETDVEMVANEPTDTAMVDETPSLAIPATTADASEGTPMESQEHSELPSIYHSDFDQSSLPSLSTENQTVDAISIDDGTLPIDSEEVTTQDSVESRSADDFSPDPSTDVPNDSVNPDLAINIDVDVPLTSSTESSAAYPPVAVAVPSSPTLTSTLSSAPSSPLESTPSSPEVDTFLLPASRASSPSKPSQGVEDDSDELVVVDHEEQAGDGQGLEAVSDHEEGWSEVEA</sequence>
<dbReference type="EMBL" id="MU266342">
    <property type="protein sequence ID" value="KAH7929381.1"/>
    <property type="molecule type" value="Genomic_DNA"/>
</dbReference>
<gene>
    <name evidence="1" type="ORF">BV22DRAFT_1029627</name>
</gene>
<proteinExistence type="predicted"/>